<evidence type="ECO:0000313" key="7">
    <source>
        <dbReference type="Proteomes" id="UP000004756"/>
    </source>
</evidence>
<keyword evidence="3" id="KW-1133">Transmembrane helix</keyword>
<dbReference type="GO" id="GO:0005886">
    <property type="term" value="C:plasma membrane"/>
    <property type="evidence" value="ECO:0007669"/>
    <property type="project" value="UniProtKB-SubCell"/>
</dbReference>
<organism evidence="6 7">
    <name type="scientific">[Clostridium] asparagiforme DSM 15981</name>
    <dbReference type="NCBI Taxonomy" id="518636"/>
    <lineage>
        <taxon>Bacteria</taxon>
        <taxon>Bacillati</taxon>
        <taxon>Bacillota</taxon>
        <taxon>Clostridia</taxon>
        <taxon>Lachnospirales</taxon>
        <taxon>Lachnospiraceae</taxon>
        <taxon>Enterocloster</taxon>
    </lineage>
</organism>
<evidence type="ECO:0000256" key="1">
    <source>
        <dbReference type="ARBA" id="ARBA00004651"/>
    </source>
</evidence>
<accession>C0CXW0</accession>
<name>C0CXW0_9FIRM</name>
<dbReference type="Gene3D" id="3.40.50.300">
    <property type="entry name" value="P-loop containing nucleotide triphosphate hydrolases"/>
    <property type="match status" value="1"/>
</dbReference>
<dbReference type="AlphaFoldDB" id="C0CXW0"/>
<evidence type="ECO:0000259" key="5">
    <source>
        <dbReference type="Pfam" id="PF00005"/>
    </source>
</evidence>
<feature type="non-terminal residue" evidence="6">
    <location>
        <position position="147"/>
    </location>
</feature>
<dbReference type="GO" id="GO:0016887">
    <property type="term" value="F:ATP hydrolysis activity"/>
    <property type="evidence" value="ECO:0007669"/>
    <property type="project" value="InterPro"/>
</dbReference>
<dbReference type="SUPFAM" id="SSF52540">
    <property type="entry name" value="P-loop containing nucleoside triphosphate hydrolases"/>
    <property type="match status" value="1"/>
</dbReference>
<dbReference type="Pfam" id="PF00005">
    <property type="entry name" value="ABC_tran"/>
    <property type="match status" value="1"/>
</dbReference>
<dbReference type="EMBL" id="ACCJ01000097">
    <property type="protein sequence ID" value="EEG56070.1"/>
    <property type="molecule type" value="Genomic_DNA"/>
</dbReference>
<dbReference type="PANTHER" id="PTHR24221:SF499">
    <property type="entry name" value="FATTY ACID ABC TRANSPORTER ATP-BINDING_PERMEASE PROTEIN"/>
    <property type="match status" value="1"/>
</dbReference>
<protein>
    <recommendedName>
        <fullName evidence="5">ABC transporter domain-containing protein</fullName>
    </recommendedName>
</protein>
<dbReference type="InterPro" id="IPR036640">
    <property type="entry name" value="ABC1_TM_sf"/>
</dbReference>
<evidence type="ECO:0000256" key="4">
    <source>
        <dbReference type="ARBA" id="ARBA00023136"/>
    </source>
</evidence>
<dbReference type="InterPro" id="IPR027417">
    <property type="entry name" value="P-loop_NTPase"/>
</dbReference>
<sequence>MQATMAAAQRVFEFLDAKEEVPEVQAQQFPKKPEGNVDFNHVQFGYSDDRLLIHDLDLHVGSGDKIAIVGPTGAGKTTLVNLILRFYDVKGGSITIDGVDVRDMNRESLRSMIGMVLQDTWLFSGTIRDNIRYGKLDASDEEVVQAA</sequence>
<dbReference type="InterPro" id="IPR003439">
    <property type="entry name" value="ABC_transporter-like_ATP-bd"/>
</dbReference>
<evidence type="ECO:0000313" key="6">
    <source>
        <dbReference type="EMBL" id="EEG56070.1"/>
    </source>
</evidence>
<comment type="caution">
    <text evidence="6">The sequence shown here is derived from an EMBL/GenBank/DDBJ whole genome shotgun (WGS) entry which is preliminary data.</text>
</comment>
<dbReference type="Proteomes" id="UP000004756">
    <property type="component" value="Unassembled WGS sequence"/>
</dbReference>
<dbReference type="PANTHER" id="PTHR24221">
    <property type="entry name" value="ATP-BINDING CASSETTE SUB-FAMILY B"/>
    <property type="match status" value="1"/>
</dbReference>
<keyword evidence="7" id="KW-1185">Reference proteome</keyword>
<keyword evidence="4" id="KW-0472">Membrane</keyword>
<dbReference type="HOGENOM" id="CLU_1771929_0_0_9"/>
<comment type="subcellular location">
    <subcellularLocation>
        <location evidence="1">Cell membrane</location>
        <topology evidence="1">Multi-pass membrane protein</topology>
    </subcellularLocation>
</comment>
<reference evidence="6 7" key="1">
    <citation type="submission" date="2009-02" db="EMBL/GenBank/DDBJ databases">
        <title>Draft genome sequence of Clostridium asparagiforme (DSM 15981).</title>
        <authorList>
            <person name="Sudarsanam P."/>
            <person name="Ley R."/>
            <person name="Guruge J."/>
            <person name="Turnbaugh P.J."/>
            <person name="Mahowald M."/>
            <person name="Liep D."/>
            <person name="Gordon J."/>
        </authorList>
    </citation>
    <scope>NUCLEOTIDE SEQUENCE [LARGE SCALE GENOMIC DNA]</scope>
    <source>
        <strain evidence="6 7">DSM 15981</strain>
    </source>
</reference>
<gene>
    <name evidence="6" type="ORF">CLOSTASPAR_01835</name>
</gene>
<keyword evidence="2" id="KW-0812">Transmembrane</keyword>
<feature type="domain" description="ABC transporter" evidence="5">
    <location>
        <begin position="54"/>
        <end position="142"/>
    </location>
</feature>
<proteinExistence type="predicted"/>
<dbReference type="GO" id="GO:0005524">
    <property type="term" value="F:ATP binding"/>
    <property type="evidence" value="ECO:0007669"/>
    <property type="project" value="InterPro"/>
</dbReference>
<evidence type="ECO:0000256" key="3">
    <source>
        <dbReference type="ARBA" id="ARBA00022989"/>
    </source>
</evidence>
<dbReference type="InterPro" id="IPR039421">
    <property type="entry name" value="Type_1_exporter"/>
</dbReference>
<dbReference type="Gene3D" id="1.20.1560.10">
    <property type="entry name" value="ABC transporter type 1, transmembrane domain"/>
    <property type="match status" value="1"/>
</dbReference>
<dbReference type="GO" id="GO:0042626">
    <property type="term" value="F:ATPase-coupled transmembrane transporter activity"/>
    <property type="evidence" value="ECO:0007669"/>
    <property type="project" value="TreeGrafter"/>
</dbReference>
<evidence type="ECO:0000256" key="2">
    <source>
        <dbReference type="ARBA" id="ARBA00022692"/>
    </source>
</evidence>